<protein>
    <submittedName>
        <fullName evidence="3">Amelogenin</fullName>
    </submittedName>
</protein>
<proteinExistence type="predicted"/>
<feature type="compositionally biased region" description="Low complexity" evidence="1">
    <location>
        <begin position="65"/>
        <end position="140"/>
    </location>
</feature>
<sequence length="154" mass="17391">MTKIIFLFLAQYPEIECKFWSPIDATCRWCDNMNRCAPYCLQQLPQTAGAGAGAGNSSQPAPVHQQQQQNLYNPVPQQPQQNFLLPQPQLQQPQPTNSLLPQHPQPNLLLPQPQQSPLLQMPQPFNTLFGQNNLLGQPQQPLFPPPAPQPRWNL</sequence>
<name>A0A914YJV2_9BILA</name>
<feature type="compositionally biased region" description="Pro residues" evidence="1">
    <location>
        <begin position="141"/>
        <end position="154"/>
    </location>
</feature>
<evidence type="ECO:0000256" key="1">
    <source>
        <dbReference type="SAM" id="MobiDB-lite"/>
    </source>
</evidence>
<reference evidence="3" key="1">
    <citation type="submission" date="2022-11" db="UniProtKB">
        <authorList>
            <consortium name="WormBaseParasite"/>
        </authorList>
    </citation>
    <scope>IDENTIFICATION</scope>
</reference>
<dbReference type="AlphaFoldDB" id="A0A914YJV2"/>
<dbReference type="WBParaSite" id="PSU_v2.g19805.t1">
    <property type="protein sequence ID" value="PSU_v2.g19805.t1"/>
    <property type="gene ID" value="PSU_v2.g19805"/>
</dbReference>
<dbReference type="Proteomes" id="UP000887577">
    <property type="component" value="Unplaced"/>
</dbReference>
<feature type="region of interest" description="Disordered" evidence="1">
    <location>
        <begin position="48"/>
        <end position="154"/>
    </location>
</feature>
<accession>A0A914YJV2</accession>
<organism evidence="2 3">
    <name type="scientific">Panagrolaimus superbus</name>
    <dbReference type="NCBI Taxonomy" id="310955"/>
    <lineage>
        <taxon>Eukaryota</taxon>
        <taxon>Metazoa</taxon>
        <taxon>Ecdysozoa</taxon>
        <taxon>Nematoda</taxon>
        <taxon>Chromadorea</taxon>
        <taxon>Rhabditida</taxon>
        <taxon>Tylenchina</taxon>
        <taxon>Panagrolaimomorpha</taxon>
        <taxon>Panagrolaimoidea</taxon>
        <taxon>Panagrolaimidae</taxon>
        <taxon>Panagrolaimus</taxon>
    </lineage>
</organism>
<evidence type="ECO:0000313" key="3">
    <source>
        <dbReference type="WBParaSite" id="PSU_v2.g19805.t1"/>
    </source>
</evidence>
<keyword evidence="2" id="KW-1185">Reference proteome</keyword>
<evidence type="ECO:0000313" key="2">
    <source>
        <dbReference type="Proteomes" id="UP000887577"/>
    </source>
</evidence>